<evidence type="ECO:0000256" key="1">
    <source>
        <dbReference type="SAM" id="MobiDB-lite"/>
    </source>
</evidence>
<protein>
    <recommendedName>
        <fullName evidence="4">tRNA adenosine deaminase-associated protein</fullName>
    </recommendedName>
</protein>
<dbReference type="InterPro" id="IPR023869">
    <property type="entry name" value="tRNA_Adeno_NH3ase_assoc_put"/>
</dbReference>
<sequence length="203" mass="21987">MPEFDGEEYVSFDEADKPGSAAAVPDADDPDDSDPDDDLEDAAEDEIDYVLAAYREDGQLRVQALELDLANDLDALIEQLRRLPGDAGSLGFVSLVEEVFVIVRVRGQHVQALLSDSAAASDWPIAHDVLDFLGEDVDEPEDDEDGELVGDLDMLADLGLSEFELGTIVDDLDLSSDQMLGAIADRININPEFAQATEAAFQD</sequence>
<dbReference type="RefSeq" id="WP_204910291.1">
    <property type="nucleotide sequence ID" value="NZ_BAAAYR010000003.1"/>
</dbReference>
<proteinExistence type="predicted"/>
<dbReference type="NCBIfam" id="TIGR03941">
    <property type="entry name" value="tRNA_deam_assoc"/>
    <property type="match status" value="1"/>
</dbReference>
<gene>
    <name evidence="2" type="ORF">GCM10022197_25980</name>
</gene>
<comment type="caution">
    <text evidence="2">The sequence shown here is derived from an EMBL/GenBank/DDBJ whole genome shotgun (WGS) entry which is preliminary data.</text>
</comment>
<evidence type="ECO:0000313" key="3">
    <source>
        <dbReference type="Proteomes" id="UP001500767"/>
    </source>
</evidence>
<evidence type="ECO:0008006" key="4">
    <source>
        <dbReference type="Google" id="ProtNLM"/>
    </source>
</evidence>
<accession>A0ABP6XKE2</accession>
<dbReference type="EMBL" id="BAAAYR010000003">
    <property type="protein sequence ID" value="GAA3568537.1"/>
    <property type="molecule type" value="Genomic_DNA"/>
</dbReference>
<name>A0ABP6XKE2_9ACTN</name>
<organism evidence="2 3">
    <name type="scientific">Microlunatus spumicola</name>
    <dbReference type="NCBI Taxonomy" id="81499"/>
    <lineage>
        <taxon>Bacteria</taxon>
        <taxon>Bacillati</taxon>
        <taxon>Actinomycetota</taxon>
        <taxon>Actinomycetes</taxon>
        <taxon>Propionibacteriales</taxon>
        <taxon>Propionibacteriaceae</taxon>
        <taxon>Microlunatus</taxon>
    </lineage>
</organism>
<feature type="compositionally biased region" description="Acidic residues" evidence="1">
    <location>
        <begin position="1"/>
        <end position="13"/>
    </location>
</feature>
<feature type="region of interest" description="Disordered" evidence="1">
    <location>
        <begin position="1"/>
        <end position="42"/>
    </location>
</feature>
<feature type="compositionally biased region" description="Acidic residues" evidence="1">
    <location>
        <begin position="26"/>
        <end position="42"/>
    </location>
</feature>
<keyword evidence="3" id="KW-1185">Reference proteome</keyword>
<reference evidence="3" key="1">
    <citation type="journal article" date="2019" name="Int. J. Syst. Evol. Microbiol.">
        <title>The Global Catalogue of Microorganisms (GCM) 10K type strain sequencing project: providing services to taxonomists for standard genome sequencing and annotation.</title>
        <authorList>
            <consortium name="The Broad Institute Genomics Platform"/>
            <consortium name="The Broad Institute Genome Sequencing Center for Infectious Disease"/>
            <person name="Wu L."/>
            <person name="Ma J."/>
        </authorList>
    </citation>
    <scope>NUCLEOTIDE SEQUENCE [LARGE SCALE GENOMIC DNA]</scope>
    <source>
        <strain evidence="3">JCM 16540</strain>
    </source>
</reference>
<evidence type="ECO:0000313" key="2">
    <source>
        <dbReference type="EMBL" id="GAA3568537.1"/>
    </source>
</evidence>
<dbReference type="Proteomes" id="UP001500767">
    <property type="component" value="Unassembled WGS sequence"/>
</dbReference>